<feature type="domain" description="Proteasome activator complex subunit 4 C-terminal" evidence="9">
    <location>
        <begin position="1725"/>
        <end position="1809"/>
    </location>
</feature>
<keyword evidence="8" id="KW-0539">Nucleus</keyword>
<reference evidence="13" key="1">
    <citation type="submission" date="2025-08" db="UniProtKB">
        <authorList>
            <consortium name="RefSeq"/>
        </authorList>
    </citation>
    <scope>IDENTIFICATION</scope>
    <source>
        <strain evidence="13">USDA-PBARC FA_bdor</strain>
        <tissue evidence="13">Whole organism</tissue>
    </source>
</reference>
<evidence type="ECO:0000256" key="7">
    <source>
        <dbReference type="ARBA" id="ARBA00023204"/>
    </source>
</evidence>
<dbReference type="InterPro" id="IPR011989">
    <property type="entry name" value="ARM-like"/>
</dbReference>
<dbReference type="GO" id="GO:0016607">
    <property type="term" value="C:nuclear speck"/>
    <property type="evidence" value="ECO:0007669"/>
    <property type="project" value="UniProtKB-SubCell"/>
</dbReference>
<organism evidence="12 13">
    <name type="scientific">Fopius arisanus</name>
    <dbReference type="NCBI Taxonomy" id="64838"/>
    <lineage>
        <taxon>Eukaryota</taxon>
        <taxon>Metazoa</taxon>
        <taxon>Ecdysozoa</taxon>
        <taxon>Arthropoda</taxon>
        <taxon>Hexapoda</taxon>
        <taxon>Insecta</taxon>
        <taxon>Pterygota</taxon>
        <taxon>Neoptera</taxon>
        <taxon>Endopterygota</taxon>
        <taxon>Hymenoptera</taxon>
        <taxon>Apocrita</taxon>
        <taxon>Ichneumonoidea</taxon>
        <taxon>Braconidae</taxon>
        <taxon>Opiinae</taxon>
        <taxon>Fopius</taxon>
    </lineage>
</organism>
<protein>
    <submittedName>
        <fullName evidence="13">Proteasome activator complex subunit 4-like</fullName>
    </submittedName>
</protein>
<dbReference type="PANTHER" id="PTHR32170:SF3">
    <property type="entry name" value="PROTEASOME ACTIVATOR COMPLEX SUBUNIT 4"/>
    <property type="match status" value="1"/>
</dbReference>
<comment type="similarity">
    <text evidence="3">Belongs to the BLM10 family.</text>
</comment>
<keyword evidence="6" id="KW-0227">DNA damage</keyword>
<evidence type="ECO:0000313" key="13">
    <source>
        <dbReference type="RefSeq" id="XP_011306664.1"/>
    </source>
</evidence>
<dbReference type="KEGG" id="fas:105268635"/>
<keyword evidence="7" id="KW-0234">DNA repair</keyword>
<keyword evidence="5" id="KW-0677">Repeat</keyword>
<evidence type="ECO:0000256" key="4">
    <source>
        <dbReference type="ARBA" id="ARBA00022490"/>
    </source>
</evidence>
<dbReference type="InterPro" id="IPR032430">
    <property type="entry name" value="Blm10_mid"/>
</dbReference>
<dbReference type="InterPro" id="IPR055455">
    <property type="entry name" value="HEAT_PSME4"/>
</dbReference>
<keyword evidence="12" id="KW-1185">Reference proteome</keyword>
<dbReference type="OrthoDB" id="17907at2759"/>
<dbReference type="Proteomes" id="UP000694866">
    <property type="component" value="Unplaced"/>
</dbReference>
<evidence type="ECO:0000256" key="6">
    <source>
        <dbReference type="ARBA" id="ARBA00022763"/>
    </source>
</evidence>
<dbReference type="InterPro" id="IPR016024">
    <property type="entry name" value="ARM-type_fold"/>
</dbReference>
<evidence type="ECO:0000256" key="3">
    <source>
        <dbReference type="ARBA" id="ARBA00005739"/>
    </source>
</evidence>
<dbReference type="Pfam" id="PF16507">
    <property type="entry name" value="HEAT_PSME4_mid"/>
    <property type="match status" value="1"/>
</dbReference>
<dbReference type="GO" id="GO:0010499">
    <property type="term" value="P:proteasomal ubiquitin-independent protein catabolic process"/>
    <property type="evidence" value="ECO:0007669"/>
    <property type="project" value="TreeGrafter"/>
</dbReference>
<feature type="domain" description="Proteasome activator Blm10 middle HEAT repeats region" evidence="10">
    <location>
        <begin position="339"/>
        <end position="837"/>
    </location>
</feature>
<dbReference type="SUPFAM" id="SSF48371">
    <property type="entry name" value="ARM repeat"/>
    <property type="match status" value="2"/>
</dbReference>
<comment type="subcellular location">
    <subcellularLocation>
        <location evidence="2">Cytoplasm</location>
    </subcellularLocation>
    <subcellularLocation>
        <location evidence="1">Nucleus speckle</location>
    </subcellularLocation>
</comment>
<evidence type="ECO:0000259" key="9">
    <source>
        <dbReference type="Pfam" id="PF11919"/>
    </source>
</evidence>
<accession>A0A9R1TAN1</accession>
<dbReference type="PANTHER" id="PTHR32170">
    <property type="entry name" value="PROTEASOME ACTIVATOR COMPLEX SUBUNIT 4"/>
    <property type="match status" value="1"/>
</dbReference>
<keyword evidence="4" id="KW-0963">Cytoplasm</keyword>
<dbReference type="GeneID" id="105268635"/>
<evidence type="ECO:0000256" key="5">
    <source>
        <dbReference type="ARBA" id="ARBA00022737"/>
    </source>
</evidence>
<dbReference type="Gene3D" id="1.25.10.10">
    <property type="entry name" value="Leucine-rich Repeat Variant"/>
    <property type="match status" value="1"/>
</dbReference>
<dbReference type="InterPro" id="IPR021843">
    <property type="entry name" value="PSME4_C"/>
</dbReference>
<evidence type="ECO:0000256" key="8">
    <source>
        <dbReference type="ARBA" id="ARBA00023242"/>
    </source>
</evidence>
<evidence type="ECO:0000256" key="1">
    <source>
        <dbReference type="ARBA" id="ARBA00004324"/>
    </source>
</evidence>
<dbReference type="GO" id="GO:0070628">
    <property type="term" value="F:proteasome binding"/>
    <property type="evidence" value="ECO:0007669"/>
    <property type="project" value="InterPro"/>
</dbReference>
<evidence type="ECO:0000313" key="12">
    <source>
        <dbReference type="Proteomes" id="UP000694866"/>
    </source>
</evidence>
<dbReference type="Pfam" id="PF23096">
    <property type="entry name" value="HEAT_PSME4"/>
    <property type="match status" value="1"/>
</dbReference>
<dbReference type="RefSeq" id="XP_011306664.1">
    <property type="nucleotide sequence ID" value="XM_011308362.1"/>
</dbReference>
<dbReference type="Pfam" id="PF11919">
    <property type="entry name" value="PSME4_C"/>
    <property type="match status" value="1"/>
</dbReference>
<dbReference type="InterPro" id="IPR035309">
    <property type="entry name" value="PSME4"/>
</dbReference>
<dbReference type="GO" id="GO:0005829">
    <property type="term" value="C:cytosol"/>
    <property type="evidence" value="ECO:0007669"/>
    <property type="project" value="TreeGrafter"/>
</dbReference>
<sequence>MNTLVEKFVHSQPMEEILGKDEEDDVTMESSTESLGLEFQMTNKYNKLLPYADELNAEAMCLLGEIKGQLGNAVALRKLDPDCAYATMKLQVYMKLYSLRFTKEDHIMFVKLMYELSTIPDLDSSLLDIFGSTLVNLLKKTKLLTPSDLELPWRPLYHLKKRLLKVSVSSSGMHRPLPGLSKLLNNLISLAKNYFPVSATQEILDELRPYICPLDPSTMTRTMNDFNNFLPVQLPPEHHASGFHLWFTELMSLWDTYHNAGAWQQSMMWLMAKLASKNVGYIDWTPHIPLMFTRFIRCLNLLVYYKDIHCGKFHKMDTQSIALWIVSILGNDSPGQFHLEKLLKTVETYFYQANTGPWVDKLKDLLSKLATQFVYRLNAERYPRTTWETPIPDSHKLTDADVDAFVTSMMPVAMTAMFGQSSINATFTVFRLLATIRPNMVIPHVIERMFSTLDSLTEPHKLTASMAAVTAVARPLLQGRRNVNTGYTYNEGPSRVIPLLMSSLPGIDGNDLVKSFATFRLISVFSTMIPLTDSSRAIGENIHEDEREVCEETAQFEDFFLQFLERIFSLIESSTLDYVSHETQENEGKSKVEGLVEMALASVCTRLLRRTSTDIYQSALHKLRIFVTEKVFETRISGPLVASLCRSFSRINGRETLKALLPTLAETIQELVEEGDAAKEENLDDRLLYALLLVANITDTRGHDLMPHVETLIAILDKTLHLKSREGSKLASRILRFMLISLSHTAVFYNCMYNGKDYNDPDYPHVLDWGQGADIDEMELQWYVPGEEEIAMIQKIFNRYLPVEIERIKEYVETGNSITRQELRTSLNIIAGIIEGCIAFLPLPEDDTKCSKHELIPTLGVKGEVTMPDGGNVRQQLVRVVCSLQEMMLKSSEDDTKSLKVLPMIWSFLLLGQYRYVDSYRRHSTAMKILKVDLRDDLIKKRKYLAEYIVERAELQHEMRIYARFYCFRAIHKDIILQLFNLATSMYADVRKTPQDLLFMAHTYFSDSYKSLEPHLVEMLGRNPEEHHEGHKGLLYLLLGPREGALVNTRDWSFLRSLWPALVKSKPSEKQSIIKLKKSVTDTIFSGFQNFSIKLNVPEKCVELALEMWESSPRPSIPRPTEGQIQVGLEELKQLETKNIENYEGLMDAIVSAIEHNCHWRQRSMGMKILRDLAHSERNYTLRAINYFLNALLHDSLEERKIAIPTMVTILRQLKRKHKKIEIDPPKMSCQIPGIRDDNLFLQYNHSTRPLTEDQWNENRYVHAPYVGFYTWPKKLEMYAPAPCQPPLGPTRKMSPSELLVDRFIKDPSHITRLIKFHSLEDRKGRDKFNGLRFQLYKGIFRNHGVDILDIFIPHLLNLVTQKQEASQLCAAELIAGVIRGSKHWEFSMVTKMWDQMLPVIRIALENVTPETSRDWGNCFGQSFRRRDPNRHHWLLECLMEEPAIANTTASFLECHRLFILQASLVNQSWRISEPCARLLERVEKRLLADPFQNVRESMGSLLTLIFSTDYHKISPEAEKMCPRSKEFMNRVLPQLLGLSDIDATDLEARKTEIGLLKTVCKWIVAHSFTSDQGNIPESTKLLTVFCQVENCEGDDELRFNCNRAISAFAQTQALPEEMDMILGDVEAVFKESSWSAKNSCLSFLEVFVFYNMGVILSKGEWVARIQGIVLRMLEDERVEVREKAGQVLCGLLHCTFLPEPEALLDEFKLKSKIKIKKNDDLRLRHAGVLGLCAFVRAHPYDVPKYVPFIFEYLNYRLNDPQPIPTTIRNTLGDFKRTHYDGWALHAQSFTEEQLGILQDLNVPPSYYA</sequence>
<proteinExistence type="inferred from homology"/>
<feature type="domain" description="Proteasome activator complex subunit 4-like HEAT repeat-like" evidence="11">
    <location>
        <begin position="1184"/>
        <end position="1462"/>
    </location>
</feature>
<evidence type="ECO:0000259" key="10">
    <source>
        <dbReference type="Pfam" id="PF16507"/>
    </source>
</evidence>
<dbReference type="GO" id="GO:0016504">
    <property type="term" value="F:peptidase activator activity"/>
    <property type="evidence" value="ECO:0007669"/>
    <property type="project" value="InterPro"/>
</dbReference>
<name>A0A9R1TAN1_9HYME</name>
<evidence type="ECO:0000259" key="11">
    <source>
        <dbReference type="Pfam" id="PF23096"/>
    </source>
</evidence>
<dbReference type="GO" id="GO:0006281">
    <property type="term" value="P:DNA repair"/>
    <property type="evidence" value="ECO:0007669"/>
    <property type="project" value="UniProtKB-KW"/>
</dbReference>
<gene>
    <name evidence="13" type="primary">LOC105268635</name>
</gene>
<evidence type="ECO:0000256" key="2">
    <source>
        <dbReference type="ARBA" id="ARBA00004496"/>
    </source>
</evidence>